<proteinExistence type="predicted"/>
<feature type="region of interest" description="Disordered" evidence="1">
    <location>
        <begin position="88"/>
        <end position="154"/>
    </location>
</feature>
<evidence type="ECO:0000313" key="2">
    <source>
        <dbReference type="EMBL" id="TGO90829.1"/>
    </source>
</evidence>
<evidence type="ECO:0000256" key="1">
    <source>
        <dbReference type="SAM" id="MobiDB-lite"/>
    </source>
</evidence>
<dbReference type="EMBL" id="PQXO01000049">
    <property type="protein sequence ID" value="TGO90829.1"/>
    <property type="molecule type" value="Genomic_DNA"/>
</dbReference>
<evidence type="ECO:0000313" key="3">
    <source>
        <dbReference type="Proteomes" id="UP000297280"/>
    </source>
</evidence>
<feature type="compositionally biased region" description="Polar residues" evidence="1">
    <location>
        <begin position="106"/>
        <end position="118"/>
    </location>
</feature>
<gene>
    <name evidence="2" type="ORF">BPOR_0049g00090</name>
</gene>
<dbReference type="Proteomes" id="UP000297280">
    <property type="component" value="Unassembled WGS sequence"/>
</dbReference>
<name>A0A4Z1L1Y2_9HELO</name>
<sequence>MIETIGGYLGRDPPEDPNAIEHSAEEWKLVKKITELLEPPEAQQQSGDFKAKLIILMRKLIGILPATPEIDCDREMLVMRERSSAFVKDGDQDIEDLDDKSHSENSSKGAGFENNPTLGYSRRTEFQNHTQQRRIVGRASEKRPDWDDALMEEE</sequence>
<organism evidence="2 3">
    <name type="scientific">Botrytis porri</name>
    <dbReference type="NCBI Taxonomy" id="87229"/>
    <lineage>
        <taxon>Eukaryota</taxon>
        <taxon>Fungi</taxon>
        <taxon>Dikarya</taxon>
        <taxon>Ascomycota</taxon>
        <taxon>Pezizomycotina</taxon>
        <taxon>Leotiomycetes</taxon>
        <taxon>Helotiales</taxon>
        <taxon>Sclerotiniaceae</taxon>
        <taxon>Botrytis</taxon>
    </lineage>
</organism>
<accession>A0A4Z1L1Y2</accession>
<protein>
    <submittedName>
        <fullName evidence="2">Uncharacterized protein</fullName>
    </submittedName>
</protein>
<keyword evidence="3" id="KW-1185">Reference proteome</keyword>
<comment type="caution">
    <text evidence="2">The sequence shown here is derived from an EMBL/GenBank/DDBJ whole genome shotgun (WGS) entry which is preliminary data.</text>
</comment>
<dbReference type="AlphaFoldDB" id="A0A4Z1L1Y2"/>
<reference evidence="2 3" key="1">
    <citation type="submission" date="2017-12" db="EMBL/GenBank/DDBJ databases">
        <title>Comparative genomics of Botrytis spp.</title>
        <authorList>
            <person name="Valero-Jimenez C.A."/>
            <person name="Tapia P."/>
            <person name="Veloso J."/>
            <person name="Silva-Moreno E."/>
            <person name="Staats M."/>
            <person name="Valdes J.H."/>
            <person name="Van Kan J.A.L."/>
        </authorList>
    </citation>
    <scope>NUCLEOTIDE SEQUENCE [LARGE SCALE GENOMIC DNA]</scope>
    <source>
        <strain evidence="2 3">MUCL3349</strain>
    </source>
</reference>